<dbReference type="AlphaFoldDB" id="A0A4V3IPF5"/>
<dbReference type="InterPro" id="IPR027395">
    <property type="entry name" value="WH_DNA-bd_dom"/>
</dbReference>
<dbReference type="RefSeq" id="WP_134571635.1">
    <property type="nucleotide sequence ID" value="NZ_SOGT01000004.1"/>
</dbReference>
<dbReference type="SUPFAM" id="SSF46785">
    <property type="entry name" value="Winged helix' DNA-binding domain"/>
    <property type="match status" value="1"/>
</dbReference>
<reference evidence="2 3" key="1">
    <citation type="submission" date="2019-03" db="EMBL/GenBank/DDBJ databases">
        <title>Genomics of glacier-inhabiting Cryobacterium strains.</title>
        <authorList>
            <person name="Liu Q."/>
            <person name="Xin Y.-H."/>
        </authorList>
    </citation>
    <scope>NUCLEOTIDE SEQUENCE [LARGE SCALE GENOMIC DNA]</scope>
    <source>
        <strain evidence="2 3">TMT1-1</strain>
    </source>
</reference>
<proteinExistence type="predicted"/>
<comment type="caution">
    <text evidence="2">The sequence shown here is derived from an EMBL/GenBank/DDBJ whole genome shotgun (WGS) entry which is preliminary data.</text>
</comment>
<dbReference type="Pfam" id="PF13601">
    <property type="entry name" value="HTH_34"/>
    <property type="match status" value="1"/>
</dbReference>
<dbReference type="OrthoDB" id="4952043at2"/>
<dbReference type="EMBL" id="SOGT01000004">
    <property type="protein sequence ID" value="TFD28156.1"/>
    <property type="molecule type" value="Genomic_DNA"/>
</dbReference>
<dbReference type="Gene3D" id="1.10.10.10">
    <property type="entry name" value="Winged helix-like DNA-binding domain superfamily/Winged helix DNA-binding domain"/>
    <property type="match status" value="1"/>
</dbReference>
<dbReference type="InterPro" id="IPR036390">
    <property type="entry name" value="WH_DNA-bd_sf"/>
</dbReference>
<keyword evidence="3" id="KW-1185">Reference proteome</keyword>
<feature type="domain" description="Winged helix DNA-binding" evidence="1">
    <location>
        <begin position="14"/>
        <end position="91"/>
    </location>
</feature>
<evidence type="ECO:0000313" key="3">
    <source>
        <dbReference type="Proteomes" id="UP000298424"/>
    </source>
</evidence>
<name>A0A4V3IPF5_9MICO</name>
<protein>
    <submittedName>
        <fullName evidence="2">MarR family transcriptional regulator</fullName>
    </submittedName>
</protein>
<dbReference type="PANTHER" id="PTHR37318:SF1">
    <property type="entry name" value="BSL7504 PROTEIN"/>
    <property type="match status" value="1"/>
</dbReference>
<sequence>MQAAFDEVIHAPNRLRITAALSAVVSADFSVIRDLLSVSDSVLSKHVKPFSEAGYVDVLKTVINSHVRTSLTLTVKGRTAYRGHIEALRELTANMGEGDATKDQISEL</sequence>
<dbReference type="PANTHER" id="PTHR37318">
    <property type="entry name" value="BSL7504 PROTEIN"/>
    <property type="match status" value="1"/>
</dbReference>
<evidence type="ECO:0000259" key="1">
    <source>
        <dbReference type="Pfam" id="PF13601"/>
    </source>
</evidence>
<organism evidence="2 3">
    <name type="scientific">Cryobacterium lyxosi</name>
    <dbReference type="NCBI Taxonomy" id="1259228"/>
    <lineage>
        <taxon>Bacteria</taxon>
        <taxon>Bacillati</taxon>
        <taxon>Actinomycetota</taxon>
        <taxon>Actinomycetes</taxon>
        <taxon>Micrococcales</taxon>
        <taxon>Microbacteriaceae</taxon>
        <taxon>Cryobacterium</taxon>
    </lineage>
</organism>
<gene>
    <name evidence="2" type="ORF">E3T27_03795</name>
</gene>
<accession>A0A4V3IPF5</accession>
<dbReference type="Proteomes" id="UP000298424">
    <property type="component" value="Unassembled WGS sequence"/>
</dbReference>
<evidence type="ECO:0000313" key="2">
    <source>
        <dbReference type="EMBL" id="TFD28156.1"/>
    </source>
</evidence>
<dbReference type="InterPro" id="IPR036388">
    <property type="entry name" value="WH-like_DNA-bd_sf"/>
</dbReference>